<sequence>MTRIPGYQLAAAALMTVAVLLSVACVQRLTHVPDFGRVASSARMDVVPKVVQGPPGSLQVAIPFPALATNRRPQYAYDSGFVYSVELHLYDSQGNYQNYLVVRNTELAAGLAAGTASVTFTNVPPGPCTLSVHTSQKQLYGAAGSSAVIRPRIAAGNTTFDVTGVVGDVFSRFSDSSSPFLVFRSNDINNGAGANGAPTSALFSKEFFQARNGLEKEHLDTTTVTAGYGTGAATATITPAATITINVTVTQPPAWSTTLYQTSPIEIATVSAGATLSAVPSATALVSGPNN</sequence>
<accession>A0A937X6P9</accession>
<protein>
    <submittedName>
        <fullName evidence="1">Uncharacterized protein</fullName>
    </submittedName>
</protein>
<comment type="caution">
    <text evidence="1">The sequence shown here is derived from an EMBL/GenBank/DDBJ whole genome shotgun (WGS) entry which is preliminary data.</text>
</comment>
<dbReference type="PROSITE" id="PS51257">
    <property type="entry name" value="PROKAR_LIPOPROTEIN"/>
    <property type="match status" value="1"/>
</dbReference>
<evidence type="ECO:0000313" key="1">
    <source>
        <dbReference type="EMBL" id="MBM3275175.1"/>
    </source>
</evidence>
<name>A0A937X6P9_9BACT</name>
<dbReference type="EMBL" id="VGJX01000472">
    <property type="protein sequence ID" value="MBM3275175.1"/>
    <property type="molecule type" value="Genomic_DNA"/>
</dbReference>
<feature type="non-terminal residue" evidence="1">
    <location>
        <position position="291"/>
    </location>
</feature>
<gene>
    <name evidence="1" type="ORF">FJZ00_08470</name>
</gene>
<reference evidence="1 2" key="1">
    <citation type="submission" date="2019-03" db="EMBL/GenBank/DDBJ databases">
        <title>Lake Tanganyika Metagenome-Assembled Genomes (MAGs).</title>
        <authorList>
            <person name="Tran P."/>
        </authorList>
    </citation>
    <scope>NUCLEOTIDE SEQUENCE [LARGE SCALE GENOMIC DNA]</scope>
    <source>
        <strain evidence="1">K_DeepCast_65m_m2_236</strain>
    </source>
</reference>
<evidence type="ECO:0000313" key="2">
    <source>
        <dbReference type="Proteomes" id="UP000703893"/>
    </source>
</evidence>
<organism evidence="1 2">
    <name type="scientific">Candidatus Tanganyikabacteria bacterium</name>
    <dbReference type="NCBI Taxonomy" id="2961651"/>
    <lineage>
        <taxon>Bacteria</taxon>
        <taxon>Bacillati</taxon>
        <taxon>Candidatus Sericytochromatia</taxon>
        <taxon>Candidatus Tanganyikabacteria</taxon>
    </lineage>
</organism>
<dbReference type="AlphaFoldDB" id="A0A937X6P9"/>
<dbReference type="Proteomes" id="UP000703893">
    <property type="component" value="Unassembled WGS sequence"/>
</dbReference>
<proteinExistence type="predicted"/>